<sequence>MSGTVTAPARRVAPIGEALLALLGIAAVILAAWAVPWLKFILTVALAKGIAVLGILLLLRAGQVSFGHSMFLAIGAYTVAFLAPALPEALLLLPLGAAIAGLFGLVIGLFVVRYRDIFFGMLNLALSMVLYSLLEKLYSLTKGTDGIRVSGLRFAGITPDLATQEWVMFGLALGLAILFGLLVRAYLGSPMGRALAGIKTRETRLEFMGVSARRVLLAAYVLSAVMGGVAGTLVAMTSRHVTPQLAYWTSSGELVFIAVLGGAGSALGPFLGAAAFELVRVYAAAAVADAWQMILGAVLLLVILFAPGGLWGMLAGRLGRRP</sequence>
<accession>A0A327M6W3</accession>
<gene>
    <name evidence="7" type="ORF">DOO78_14315</name>
</gene>
<dbReference type="Proteomes" id="UP000249065">
    <property type="component" value="Unassembled WGS sequence"/>
</dbReference>
<organism evidence="7 8">
    <name type="scientific">Roseicella frigidaeris</name>
    <dbReference type="NCBI Taxonomy" id="2230885"/>
    <lineage>
        <taxon>Bacteria</taxon>
        <taxon>Pseudomonadati</taxon>
        <taxon>Pseudomonadota</taxon>
        <taxon>Alphaproteobacteria</taxon>
        <taxon>Acetobacterales</taxon>
        <taxon>Roseomonadaceae</taxon>
        <taxon>Roseicella</taxon>
    </lineage>
</organism>
<dbReference type="EMBL" id="QLIX01000010">
    <property type="protein sequence ID" value="RAI58197.1"/>
    <property type="molecule type" value="Genomic_DNA"/>
</dbReference>
<feature type="transmembrane region" description="Helical" evidence="6">
    <location>
        <begin position="66"/>
        <end position="86"/>
    </location>
</feature>
<keyword evidence="5 6" id="KW-0472">Membrane</keyword>
<keyword evidence="8" id="KW-1185">Reference proteome</keyword>
<proteinExistence type="predicted"/>
<dbReference type="InterPro" id="IPR043428">
    <property type="entry name" value="LivM-like"/>
</dbReference>
<dbReference type="RefSeq" id="WP_111470538.1">
    <property type="nucleotide sequence ID" value="NZ_QLIX01000010.1"/>
</dbReference>
<feature type="transmembrane region" description="Helical" evidence="6">
    <location>
        <begin position="92"/>
        <end position="112"/>
    </location>
</feature>
<dbReference type="GO" id="GO:0005886">
    <property type="term" value="C:plasma membrane"/>
    <property type="evidence" value="ECO:0007669"/>
    <property type="project" value="UniProtKB-SubCell"/>
</dbReference>
<feature type="transmembrane region" description="Helical" evidence="6">
    <location>
        <begin position="117"/>
        <end position="134"/>
    </location>
</feature>
<keyword evidence="4 6" id="KW-1133">Transmembrane helix</keyword>
<evidence type="ECO:0000256" key="2">
    <source>
        <dbReference type="ARBA" id="ARBA00022475"/>
    </source>
</evidence>
<dbReference type="PANTHER" id="PTHR30482:SF17">
    <property type="entry name" value="ABC TRANSPORTER ATP-BINDING PROTEIN"/>
    <property type="match status" value="1"/>
</dbReference>
<evidence type="ECO:0000256" key="4">
    <source>
        <dbReference type="ARBA" id="ARBA00022989"/>
    </source>
</evidence>
<dbReference type="OrthoDB" id="9804361at2"/>
<dbReference type="Pfam" id="PF02653">
    <property type="entry name" value="BPD_transp_2"/>
    <property type="match status" value="1"/>
</dbReference>
<evidence type="ECO:0000256" key="1">
    <source>
        <dbReference type="ARBA" id="ARBA00004651"/>
    </source>
</evidence>
<feature type="transmembrane region" description="Helical" evidence="6">
    <location>
        <begin position="166"/>
        <end position="187"/>
    </location>
</feature>
<dbReference type="CDD" id="cd06581">
    <property type="entry name" value="TM_PBP1_LivM_like"/>
    <property type="match status" value="1"/>
</dbReference>
<dbReference type="GO" id="GO:0015658">
    <property type="term" value="F:branched-chain amino acid transmembrane transporter activity"/>
    <property type="evidence" value="ECO:0007669"/>
    <property type="project" value="InterPro"/>
</dbReference>
<feature type="transmembrane region" description="Helical" evidence="6">
    <location>
        <begin position="291"/>
        <end position="314"/>
    </location>
</feature>
<keyword evidence="2" id="KW-1003">Cell membrane</keyword>
<dbReference type="PANTHER" id="PTHR30482">
    <property type="entry name" value="HIGH-AFFINITY BRANCHED-CHAIN AMINO ACID TRANSPORT SYSTEM PERMEASE"/>
    <property type="match status" value="1"/>
</dbReference>
<feature type="transmembrane region" description="Helical" evidence="6">
    <location>
        <begin position="12"/>
        <end position="34"/>
    </location>
</feature>
<feature type="transmembrane region" description="Helical" evidence="6">
    <location>
        <begin position="255"/>
        <end position="279"/>
    </location>
</feature>
<evidence type="ECO:0000313" key="8">
    <source>
        <dbReference type="Proteomes" id="UP000249065"/>
    </source>
</evidence>
<feature type="transmembrane region" description="Helical" evidence="6">
    <location>
        <begin position="215"/>
        <end position="235"/>
    </location>
</feature>
<evidence type="ECO:0000256" key="3">
    <source>
        <dbReference type="ARBA" id="ARBA00022692"/>
    </source>
</evidence>
<dbReference type="InterPro" id="IPR001851">
    <property type="entry name" value="ABC_transp_permease"/>
</dbReference>
<evidence type="ECO:0000256" key="5">
    <source>
        <dbReference type="ARBA" id="ARBA00023136"/>
    </source>
</evidence>
<name>A0A327M6W3_9PROT</name>
<evidence type="ECO:0000256" key="6">
    <source>
        <dbReference type="SAM" id="Phobius"/>
    </source>
</evidence>
<feature type="transmembrane region" description="Helical" evidence="6">
    <location>
        <begin position="40"/>
        <end position="59"/>
    </location>
</feature>
<comment type="caution">
    <text evidence="7">The sequence shown here is derived from an EMBL/GenBank/DDBJ whole genome shotgun (WGS) entry which is preliminary data.</text>
</comment>
<keyword evidence="3 6" id="KW-0812">Transmembrane</keyword>
<protein>
    <submittedName>
        <fullName evidence="7">Branched-chain amino acid ABC transporter permease</fullName>
    </submittedName>
</protein>
<comment type="subcellular location">
    <subcellularLocation>
        <location evidence="1">Cell membrane</location>
        <topology evidence="1">Multi-pass membrane protein</topology>
    </subcellularLocation>
</comment>
<dbReference type="AlphaFoldDB" id="A0A327M6W3"/>
<reference evidence="8" key="1">
    <citation type="submission" date="2018-06" db="EMBL/GenBank/DDBJ databases">
        <authorList>
            <person name="Khan S.A."/>
        </authorList>
    </citation>
    <scope>NUCLEOTIDE SEQUENCE [LARGE SCALE GENOMIC DNA]</scope>
    <source>
        <strain evidence="8">DB-1506</strain>
    </source>
</reference>
<evidence type="ECO:0000313" key="7">
    <source>
        <dbReference type="EMBL" id="RAI58197.1"/>
    </source>
</evidence>